<sequence>MMLLLITIILATIVSSQVSSEYDNVKKLASANNEFAFKLHKLYNSHGNVFSSPASIFIALGMLYEGARGITAEEMRQTLSYNAAGLNDTNVKQHFQELLSLLGNASDKYKLDIANAIVSSARSPILQGYKDALNKYYGAILKELDFSTANTKAVREINDWVRNKTRGKISQLLKSLDAETALVLLNAVYFKGTWKTRFSPALTREDTFYNDGVDSVSVQMMASKNRFHYGEFKRYGVQALKMPYKGEDVSMVVLLPFDAKRLSKVEQELTSSELNDIISSMETETVFVNIPKFKLEDSKELQKNLTSLGMESAFTNGANLRGIAKEGNLKVSKIIHKAVVEVNEEGSEAAGATAILIIPYSSASITMKTFYVNHPFLFFIRDDRTGMILFYGRVNKL</sequence>
<protein>
    <submittedName>
        <fullName evidence="7">Putative Protease inhibitor</fullName>
    </submittedName>
</protein>
<dbReference type="AlphaFoldDB" id="A0A224XF17"/>
<evidence type="ECO:0000259" key="6">
    <source>
        <dbReference type="SMART" id="SM00093"/>
    </source>
</evidence>
<comment type="similarity">
    <text evidence="1 4">Belongs to the serpin family.</text>
</comment>
<feature type="chain" id="PRO_5012759147" evidence="5">
    <location>
        <begin position="17"/>
        <end position="397"/>
    </location>
</feature>
<dbReference type="SMART" id="SM00093">
    <property type="entry name" value="SERPIN"/>
    <property type="match status" value="1"/>
</dbReference>
<evidence type="ECO:0000256" key="1">
    <source>
        <dbReference type="ARBA" id="ARBA00009500"/>
    </source>
</evidence>
<evidence type="ECO:0000313" key="7">
    <source>
        <dbReference type="EMBL" id="JAW07133.1"/>
    </source>
</evidence>
<evidence type="ECO:0000256" key="4">
    <source>
        <dbReference type="RuleBase" id="RU000411"/>
    </source>
</evidence>
<dbReference type="PANTHER" id="PTHR11461:SF211">
    <property type="entry name" value="GH10112P-RELATED"/>
    <property type="match status" value="1"/>
</dbReference>
<dbReference type="InterPro" id="IPR000215">
    <property type="entry name" value="Serpin_fam"/>
</dbReference>
<evidence type="ECO:0000256" key="5">
    <source>
        <dbReference type="SAM" id="SignalP"/>
    </source>
</evidence>
<dbReference type="PROSITE" id="PS00284">
    <property type="entry name" value="SERPIN"/>
    <property type="match status" value="1"/>
</dbReference>
<dbReference type="CDD" id="cd19577">
    <property type="entry name" value="serpinJ_IRS-2-like"/>
    <property type="match status" value="1"/>
</dbReference>
<feature type="signal peptide" evidence="5">
    <location>
        <begin position="1"/>
        <end position="16"/>
    </location>
</feature>
<evidence type="ECO:0000256" key="2">
    <source>
        <dbReference type="ARBA" id="ARBA00022690"/>
    </source>
</evidence>
<dbReference type="InterPro" id="IPR023796">
    <property type="entry name" value="Serpin_dom"/>
</dbReference>
<dbReference type="FunFam" id="3.30.497.10:FF:000001">
    <property type="entry name" value="Serine protease inhibitor"/>
    <property type="match status" value="1"/>
</dbReference>
<reference evidence="7" key="1">
    <citation type="submission" date="2016-10" db="EMBL/GenBank/DDBJ databases">
        <title>Venom proteomic and venom gland transcriptomic analyses of the scorpion Megacormus gertschi Diaz-Najera, 1966 (Scorpiones: Euscorpiidae: Megacorminae).</title>
        <authorList>
            <person name="Santibanez-Lopez C.E."/>
            <person name="Cid-Uribe J.I."/>
            <person name="Zamudio F.Z."/>
            <person name="Batista C.V."/>
            <person name="Ortiz E."/>
            <person name="Possani L.D."/>
        </authorList>
    </citation>
    <scope>NUCLEOTIDE SEQUENCE</scope>
    <source>
        <tissue evidence="7">Venom gland</tissue>
    </source>
</reference>
<dbReference type="Gene3D" id="3.30.497.10">
    <property type="entry name" value="Antithrombin, subunit I, domain 2"/>
    <property type="match status" value="1"/>
</dbReference>
<dbReference type="InterPro" id="IPR023795">
    <property type="entry name" value="Serpin_CS"/>
</dbReference>
<dbReference type="Pfam" id="PF00079">
    <property type="entry name" value="Serpin"/>
    <property type="match status" value="1"/>
</dbReference>
<dbReference type="EMBL" id="GFBG01000034">
    <property type="protein sequence ID" value="JAW07133.1"/>
    <property type="molecule type" value="Transcribed_RNA"/>
</dbReference>
<dbReference type="SUPFAM" id="SSF56574">
    <property type="entry name" value="Serpins"/>
    <property type="match status" value="1"/>
</dbReference>
<dbReference type="Gene3D" id="2.30.39.10">
    <property type="entry name" value="Alpha-1-antitrypsin, domain 1"/>
    <property type="match status" value="1"/>
</dbReference>
<keyword evidence="5" id="KW-0732">Signal</keyword>
<keyword evidence="2" id="KW-0646">Protease inhibitor</keyword>
<dbReference type="PANTHER" id="PTHR11461">
    <property type="entry name" value="SERINE PROTEASE INHIBITOR, SERPIN"/>
    <property type="match status" value="1"/>
</dbReference>
<accession>A0A224XF17</accession>
<dbReference type="GO" id="GO:0004867">
    <property type="term" value="F:serine-type endopeptidase inhibitor activity"/>
    <property type="evidence" value="ECO:0007669"/>
    <property type="project" value="UniProtKB-KW"/>
</dbReference>
<dbReference type="InterPro" id="IPR042185">
    <property type="entry name" value="Serpin_sf_2"/>
</dbReference>
<organism evidence="7">
    <name type="scientific">Megacormus gertschi</name>
    <dbReference type="NCBI Taxonomy" id="1843536"/>
    <lineage>
        <taxon>Eukaryota</taxon>
        <taxon>Metazoa</taxon>
        <taxon>Ecdysozoa</taxon>
        <taxon>Arthropoda</taxon>
        <taxon>Chelicerata</taxon>
        <taxon>Arachnida</taxon>
        <taxon>Scorpiones</taxon>
        <taxon>Iurida</taxon>
        <taxon>Chactoidea</taxon>
        <taxon>Euscorpiidae</taxon>
        <taxon>Megacorminae</taxon>
        <taxon>Megacormini</taxon>
        <taxon>Megacormus</taxon>
    </lineage>
</organism>
<evidence type="ECO:0000256" key="3">
    <source>
        <dbReference type="ARBA" id="ARBA00022900"/>
    </source>
</evidence>
<name>A0A224XF17_9SCOR</name>
<dbReference type="InterPro" id="IPR042178">
    <property type="entry name" value="Serpin_sf_1"/>
</dbReference>
<keyword evidence="3" id="KW-0722">Serine protease inhibitor</keyword>
<dbReference type="GO" id="GO:0005615">
    <property type="term" value="C:extracellular space"/>
    <property type="evidence" value="ECO:0007669"/>
    <property type="project" value="InterPro"/>
</dbReference>
<dbReference type="InterPro" id="IPR036186">
    <property type="entry name" value="Serpin_sf"/>
</dbReference>
<feature type="domain" description="Serpin" evidence="6">
    <location>
        <begin position="37"/>
        <end position="397"/>
    </location>
</feature>
<proteinExistence type="inferred from homology"/>